<dbReference type="Proteomes" id="UP000007015">
    <property type="component" value="Chromosome 1"/>
</dbReference>
<name>A2WLB5_ORYSI</name>
<protein>
    <recommendedName>
        <fullName evidence="3">Reverse transcriptase domain-containing protein</fullName>
    </recommendedName>
</protein>
<proteinExistence type="predicted"/>
<accession>A2WLB5</accession>
<organism evidence="1 2">
    <name type="scientific">Oryza sativa subsp. indica</name>
    <name type="common">Rice</name>
    <dbReference type="NCBI Taxonomy" id="39946"/>
    <lineage>
        <taxon>Eukaryota</taxon>
        <taxon>Viridiplantae</taxon>
        <taxon>Streptophyta</taxon>
        <taxon>Embryophyta</taxon>
        <taxon>Tracheophyta</taxon>
        <taxon>Spermatophyta</taxon>
        <taxon>Magnoliopsida</taxon>
        <taxon>Liliopsida</taxon>
        <taxon>Poales</taxon>
        <taxon>Poaceae</taxon>
        <taxon>BOP clade</taxon>
        <taxon>Oryzoideae</taxon>
        <taxon>Oryzeae</taxon>
        <taxon>Oryzinae</taxon>
        <taxon>Oryza</taxon>
        <taxon>Oryza sativa</taxon>
    </lineage>
</organism>
<dbReference type="PANTHER" id="PTHR33116:SF86">
    <property type="entry name" value="REVERSE TRANSCRIPTASE DOMAIN-CONTAINING PROTEIN"/>
    <property type="match status" value="1"/>
</dbReference>
<dbReference type="AlphaFoldDB" id="A2WLB5"/>
<dbReference type="EMBL" id="CM000126">
    <property type="protein sequence ID" value="EAY72761.1"/>
    <property type="molecule type" value="Genomic_DNA"/>
</dbReference>
<reference evidence="1 2" key="1">
    <citation type="journal article" date="2005" name="PLoS Biol.">
        <title>The genomes of Oryza sativa: a history of duplications.</title>
        <authorList>
            <person name="Yu J."/>
            <person name="Wang J."/>
            <person name="Lin W."/>
            <person name="Li S."/>
            <person name="Li H."/>
            <person name="Zhou J."/>
            <person name="Ni P."/>
            <person name="Dong W."/>
            <person name="Hu S."/>
            <person name="Zeng C."/>
            <person name="Zhang J."/>
            <person name="Zhang Y."/>
            <person name="Li R."/>
            <person name="Xu Z."/>
            <person name="Li S."/>
            <person name="Li X."/>
            <person name="Zheng H."/>
            <person name="Cong L."/>
            <person name="Lin L."/>
            <person name="Yin J."/>
            <person name="Geng J."/>
            <person name="Li G."/>
            <person name="Shi J."/>
            <person name="Liu J."/>
            <person name="Lv H."/>
            <person name="Li J."/>
            <person name="Wang J."/>
            <person name="Deng Y."/>
            <person name="Ran L."/>
            <person name="Shi X."/>
            <person name="Wang X."/>
            <person name="Wu Q."/>
            <person name="Li C."/>
            <person name="Ren X."/>
            <person name="Wang J."/>
            <person name="Wang X."/>
            <person name="Li D."/>
            <person name="Liu D."/>
            <person name="Zhang X."/>
            <person name="Ji Z."/>
            <person name="Zhao W."/>
            <person name="Sun Y."/>
            <person name="Zhang Z."/>
            <person name="Bao J."/>
            <person name="Han Y."/>
            <person name="Dong L."/>
            <person name="Ji J."/>
            <person name="Chen P."/>
            <person name="Wu S."/>
            <person name="Liu J."/>
            <person name="Xiao Y."/>
            <person name="Bu D."/>
            <person name="Tan J."/>
            <person name="Yang L."/>
            <person name="Ye C."/>
            <person name="Zhang J."/>
            <person name="Xu J."/>
            <person name="Zhou Y."/>
            <person name="Yu Y."/>
            <person name="Zhang B."/>
            <person name="Zhuang S."/>
            <person name="Wei H."/>
            <person name="Liu B."/>
            <person name="Lei M."/>
            <person name="Yu H."/>
            <person name="Li Y."/>
            <person name="Xu H."/>
            <person name="Wei S."/>
            <person name="He X."/>
            <person name="Fang L."/>
            <person name="Zhang Z."/>
            <person name="Zhang Y."/>
            <person name="Huang X."/>
            <person name="Su Z."/>
            <person name="Tong W."/>
            <person name="Li J."/>
            <person name="Tong Z."/>
            <person name="Li S."/>
            <person name="Ye J."/>
            <person name="Wang L."/>
            <person name="Fang L."/>
            <person name="Lei T."/>
            <person name="Chen C."/>
            <person name="Chen H."/>
            <person name="Xu Z."/>
            <person name="Li H."/>
            <person name="Huang H."/>
            <person name="Zhang F."/>
            <person name="Xu H."/>
            <person name="Li N."/>
            <person name="Zhao C."/>
            <person name="Li S."/>
            <person name="Dong L."/>
            <person name="Huang Y."/>
            <person name="Li L."/>
            <person name="Xi Y."/>
            <person name="Qi Q."/>
            <person name="Li W."/>
            <person name="Zhang B."/>
            <person name="Hu W."/>
            <person name="Zhang Y."/>
            <person name="Tian X."/>
            <person name="Jiao Y."/>
            <person name="Liang X."/>
            <person name="Jin J."/>
            <person name="Gao L."/>
            <person name="Zheng W."/>
            <person name="Hao B."/>
            <person name="Liu S."/>
            <person name="Wang W."/>
            <person name="Yuan L."/>
            <person name="Cao M."/>
            <person name="McDermott J."/>
            <person name="Samudrala R."/>
            <person name="Wang J."/>
            <person name="Wong G.K."/>
            <person name="Yang H."/>
        </authorList>
    </citation>
    <scope>NUCLEOTIDE SEQUENCE [LARGE SCALE GENOMIC DNA]</scope>
    <source>
        <strain evidence="2">cv. 93-11</strain>
    </source>
</reference>
<sequence>MIIDNAIIAFECFHAINRCKSVESQFCAYKLDLTKAYDRVDWRYLEGALLKHTSFEDKYLGLPTPMGRLKAGRYQSLKERFEKRLTDWNEKYLSMGGKEVLIKSVLQAIPTYVMSVFKLPAGLCEEYMQLIRKFWWGRRPSEKESPLDLMAATD</sequence>
<evidence type="ECO:0008006" key="3">
    <source>
        <dbReference type="Google" id="ProtNLM"/>
    </source>
</evidence>
<evidence type="ECO:0000313" key="1">
    <source>
        <dbReference type="EMBL" id="EAY72761.1"/>
    </source>
</evidence>
<evidence type="ECO:0000313" key="2">
    <source>
        <dbReference type="Proteomes" id="UP000007015"/>
    </source>
</evidence>
<dbReference type="STRING" id="39946.A2WLB5"/>
<dbReference type="HOGENOM" id="CLU_1707194_0_0_1"/>
<dbReference type="Gramene" id="BGIOSGA002268-TA">
    <property type="protein sequence ID" value="BGIOSGA002268-PA"/>
    <property type="gene ID" value="BGIOSGA002268"/>
</dbReference>
<dbReference type="PANTHER" id="PTHR33116">
    <property type="entry name" value="REVERSE TRANSCRIPTASE ZINC-BINDING DOMAIN-CONTAINING PROTEIN-RELATED-RELATED"/>
    <property type="match status" value="1"/>
</dbReference>
<gene>
    <name evidence="1" type="ORF">OsI_00626</name>
</gene>
<keyword evidence="2" id="KW-1185">Reference proteome</keyword>